<dbReference type="EMBL" id="BNBA01000044">
    <property type="protein sequence ID" value="GHH60293.1"/>
    <property type="molecule type" value="Genomic_DNA"/>
</dbReference>
<dbReference type="AlphaFoldDB" id="A0A919FC89"/>
<gene>
    <name evidence="2" type="ORF">GCM10009090_35540</name>
</gene>
<evidence type="ECO:0000313" key="3">
    <source>
        <dbReference type="Proteomes" id="UP000623958"/>
    </source>
</evidence>
<feature type="compositionally biased region" description="Basic and acidic residues" evidence="1">
    <location>
        <begin position="18"/>
        <end position="48"/>
    </location>
</feature>
<dbReference type="RefSeq" id="WP_140724704.1">
    <property type="nucleotide sequence ID" value="NZ_BNBA01000044.1"/>
</dbReference>
<reference evidence="2" key="2">
    <citation type="submission" date="2020-09" db="EMBL/GenBank/DDBJ databases">
        <authorList>
            <person name="Sun Q."/>
            <person name="Ohkuma M."/>
        </authorList>
    </citation>
    <scope>NUCLEOTIDE SEQUENCE</scope>
    <source>
        <strain evidence="2">JCM 13306</strain>
    </source>
</reference>
<comment type="caution">
    <text evidence="2">The sequence shown here is derived from an EMBL/GenBank/DDBJ whole genome shotgun (WGS) entry which is preliminary data.</text>
</comment>
<feature type="region of interest" description="Disordered" evidence="1">
    <location>
        <begin position="1"/>
        <end position="131"/>
    </location>
</feature>
<feature type="compositionally biased region" description="Basic and acidic residues" evidence="1">
    <location>
        <begin position="73"/>
        <end position="96"/>
    </location>
</feature>
<keyword evidence="3" id="KW-1185">Reference proteome</keyword>
<evidence type="ECO:0000313" key="2">
    <source>
        <dbReference type="EMBL" id="GHH60293.1"/>
    </source>
</evidence>
<name>A0A919FC89_9XANT</name>
<organism evidence="2 3">
    <name type="scientific">Xanthomonas boreopolis</name>
    <dbReference type="NCBI Taxonomy" id="86183"/>
    <lineage>
        <taxon>Bacteria</taxon>
        <taxon>Pseudomonadati</taxon>
        <taxon>Pseudomonadota</taxon>
        <taxon>Gammaproteobacteria</taxon>
        <taxon>Lysobacterales</taxon>
        <taxon>Lysobacteraceae</taxon>
        <taxon>Xanthomonas</taxon>
    </lineage>
</organism>
<accession>A0A919FC89</accession>
<sequence length="131" mass="14096">MSRSRDPLRGQPSPPGEQRGKHDTQEAEDRGAGRDPGEALSGEDERPARLPGRVAGEIGSGLTVDAEAGPDPAKSRDRKDPPERPGAGSREDPEQRARRKQHESENQDEALEETFPASDPTSPFVPAKAPD</sequence>
<evidence type="ECO:0000256" key="1">
    <source>
        <dbReference type="SAM" id="MobiDB-lite"/>
    </source>
</evidence>
<proteinExistence type="predicted"/>
<protein>
    <submittedName>
        <fullName evidence="2">Uncharacterized protein</fullName>
    </submittedName>
</protein>
<reference evidence="2" key="1">
    <citation type="journal article" date="2014" name="Int. J. Syst. Evol. Microbiol.">
        <title>Complete genome sequence of Corynebacterium casei LMG S-19264T (=DSM 44701T), isolated from a smear-ripened cheese.</title>
        <authorList>
            <consortium name="US DOE Joint Genome Institute (JGI-PGF)"/>
            <person name="Walter F."/>
            <person name="Albersmeier A."/>
            <person name="Kalinowski J."/>
            <person name="Ruckert C."/>
        </authorList>
    </citation>
    <scope>NUCLEOTIDE SEQUENCE</scope>
    <source>
        <strain evidence="2">JCM 13306</strain>
    </source>
</reference>
<dbReference type="Proteomes" id="UP000623958">
    <property type="component" value="Unassembled WGS sequence"/>
</dbReference>